<dbReference type="AlphaFoldDB" id="A0A347SQ17"/>
<evidence type="ECO:0000259" key="8">
    <source>
        <dbReference type="Pfam" id="PF10502"/>
    </source>
</evidence>
<dbReference type="PROSITE" id="PS00761">
    <property type="entry name" value="SPASE_I_3"/>
    <property type="match status" value="1"/>
</dbReference>
<dbReference type="InterPro" id="IPR036286">
    <property type="entry name" value="LexA/Signal_pep-like_sf"/>
</dbReference>
<feature type="transmembrane region" description="Helical" evidence="7">
    <location>
        <begin position="20"/>
        <end position="45"/>
    </location>
</feature>
<evidence type="ECO:0000313" key="12">
    <source>
        <dbReference type="Proteomes" id="UP000284822"/>
    </source>
</evidence>
<dbReference type="Pfam" id="PF10502">
    <property type="entry name" value="Peptidase_S26"/>
    <property type="match status" value="1"/>
</dbReference>
<dbReference type="PANTHER" id="PTHR43390:SF1">
    <property type="entry name" value="CHLOROPLAST PROCESSING PEPTIDASE"/>
    <property type="match status" value="1"/>
</dbReference>
<dbReference type="GO" id="GO:0004252">
    <property type="term" value="F:serine-type endopeptidase activity"/>
    <property type="evidence" value="ECO:0007669"/>
    <property type="project" value="InterPro"/>
</dbReference>
<protein>
    <recommendedName>
        <fullName evidence="4 7">Signal peptidase I</fullName>
        <ecNumber evidence="4 7">3.4.21.89</ecNumber>
    </recommendedName>
</protein>
<evidence type="ECO:0000256" key="5">
    <source>
        <dbReference type="ARBA" id="ARBA00022801"/>
    </source>
</evidence>
<dbReference type="NCBIfam" id="TIGR02227">
    <property type="entry name" value="sigpep_I_bact"/>
    <property type="match status" value="1"/>
</dbReference>
<feature type="active site" evidence="6">
    <location>
        <position position="53"/>
    </location>
</feature>
<dbReference type="EMBL" id="QOCR01000001">
    <property type="protein sequence ID" value="RHW51868.1"/>
    <property type="molecule type" value="Genomic_DNA"/>
</dbReference>
<evidence type="ECO:0000313" key="10">
    <source>
        <dbReference type="EMBL" id="RHW51868.1"/>
    </source>
</evidence>
<feature type="active site" evidence="6">
    <location>
        <position position="93"/>
    </location>
</feature>
<dbReference type="SUPFAM" id="SSF51306">
    <property type="entry name" value="LexA/Signal peptidase"/>
    <property type="match status" value="1"/>
</dbReference>
<keyword evidence="7" id="KW-0812">Transmembrane</keyword>
<dbReference type="InterPro" id="IPR019533">
    <property type="entry name" value="Peptidase_S26"/>
</dbReference>
<keyword evidence="7" id="KW-0645">Protease</keyword>
<dbReference type="PANTHER" id="PTHR43390">
    <property type="entry name" value="SIGNAL PEPTIDASE I"/>
    <property type="match status" value="1"/>
</dbReference>
<evidence type="ECO:0000256" key="3">
    <source>
        <dbReference type="ARBA" id="ARBA00009370"/>
    </source>
</evidence>
<keyword evidence="11" id="KW-1185">Reference proteome</keyword>
<gene>
    <name evidence="9" type="primary">lepB</name>
    <name evidence="10" type="ORF">DS831_00610</name>
    <name evidence="9" type="ORF">DS832_08235</name>
</gene>
<organism evidence="9 12">
    <name type="scientific">Bombilactobacillus bombi</name>
    <dbReference type="NCBI Taxonomy" id="1303590"/>
    <lineage>
        <taxon>Bacteria</taxon>
        <taxon>Bacillati</taxon>
        <taxon>Bacillota</taxon>
        <taxon>Bacilli</taxon>
        <taxon>Lactobacillales</taxon>
        <taxon>Lactobacillaceae</taxon>
        <taxon>Bombilactobacillus</taxon>
    </lineage>
</organism>
<dbReference type="RefSeq" id="WP_118899415.1">
    <property type="nucleotide sequence ID" value="NZ_CP031513.1"/>
</dbReference>
<name>A0A347SQ17_9LACO</name>
<evidence type="ECO:0000313" key="11">
    <source>
        <dbReference type="Proteomes" id="UP000284109"/>
    </source>
</evidence>
<keyword evidence="7" id="KW-1133">Transmembrane helix</keyword>
<evidence type="ECO:0000256" key="2">
    <source>
        <dbReference type="ARBA" id="ARBA00004401"/>
    </source>
</evidence>
<dbReference type="EC" id="3.4.21.89" evidence="4 7"/>
<evidence type="ECO:0000256" key="1">
    <source>
        <dbReference type="ARBA" id="ARBA00000677"/>
    </source>
</evidence>
<dbReference type="Proteomes" id="UP000284109">
    <property type="component" value="Unassembled WGS sequence"/>
</dbReference>
<evidence type="ECO:0000313" key="9">
    <source>
        <dbReference type="EMBL" id="RHW45092.1"/>
    </source>
</evidence>
<dbReference type="CDD" id="cd06530">
    <property type="entry name" value="S26_SPase_I"/>
    <property type="match status" value="1"/>
</dbReference>
<comment type="subcellular location">
    <subcellularLocation>
        <location evidence="2">Cell membrane</location>
        <topology evidence="2">Single-pass type II membrane protein</topology>
    </subcellularLocation>
    <subcellularLocation>
        <location evidence="7">Membrane</location>
        <topology evidence="7">Single-pass type II membrane protein</topology>
    </subcellularLocation>
</comment>
<evidence type="ECO:0000256" key="7">
    <source>
        <dbReference type="RuleBase" id="RU362042"/>
    </source>
</evidence>
<comment type="caution">
    <text evidence="9">The sequence shown here is derived from an EMBL/GenBank/DDBJ whole genome shotgun (WGS) entry which is preliminary data.</text>
</comment>
<dbReference type="InterPro" id="IPR000223">
    <property type="entry name" value="Pept_S26A_signal_pept_1"/>
</dbReference>
<dbReference type="GO" id="GO:0006465">
    <property type="term" value="P:signal peptide processing"/>
    <property type="evidence" value="ECO:0007669"/>
    <property type="project" value="InterPro"/>
</dbReference>
<comment type="catalytic activity">
    <reaction evidence="1 7">
        <text>Cleavage of hydrophobic, N-terminal signal or leader sequences from secreted and periplasmic proteins.</text>
        <dbReference type="EC" id="3.4.21.89"/>
    </reaction>
</comment>
<dbReference type="GO" id="GO:0005886">
    <property type="term" value="C:plasma membrane"/>
    <property type="evidence" value="ECO:0007669"/>
    <property type="project" value="UniProtKB-SubCell"/>
</dbReference>
<proteinExistence type="inferred from homology"/>
<evidence type="ECO:0000256" key="6">
    <source>
        <dbReference type="PIRSR" id="PIRSR600223-1"/>
    </source>
</evidence>
<dbReference type="Proteomes" id="UP000284822">
    <property type="component" value="Unassembled WGS sequence"/>
</dbReference>
<keyword evidence="5 7" id="KW-0378">Hydrolase</keyword>
<dbReference type="PRINTS" id="PR00727">
    <property type="entry name" value="LEADERPTASE"/>
</dbReference>
<accession>A0A347SQ17</accession>
<comment type="similarity">
    <text evidence="3 7">Belongs to the peptidase S26 family.</text>
</comment>
<dbReference type="InterPro" id="IPR019758">
    <property type="entry name" value="Pept_S26A_signal_pept_1_CS"/>
</dbReference>
<feature type="domain" description="Peptidase S26" evidence="8">
    <location>
        <begin position="27"/>
        <end position="188"/>
    </location>
</feature>
<dbReference type="KEGG" id="lbm:DS830_00765"/>
<reference evidence="11 12" key="1">
    <citation type="submission" date="2018-07" db="EMBL/GenBank/DDBJ databases">
        <title>Genome sequences of six Lactobacillus spp. isolated from bumble bee guts.</title>
        <authorList>
            <person name="Motta E.V.S."/>
            <person name="Moran N.A."/>
        </authorList>
    </citation>
    <scope>NUCLEOTIDE SEQUENCE [LARGE SCALE GENOMIC DNA]</scope>
    <source>
        <strain evidence="10 11">BI-1.1</strain>
        <strain evidence="9 12">LV-8.1</strain>
    </source>
</reference>
<dbReference type="OrthoDB" id="9802919at2"/>
<evidence type="ECO:0000256" key="4">
    <source>
        <dbReference type="ARBA" id="ARBA00013208"/>
    </source>
</evidence>
<dbReference type="GO" id="GO:0009003">
    <property type="term" value="F:signal peptidase activity"/>
    <property type="evidence" value="ECO:0007669"/>
    <property type="project" value="UniProtKB-EC"/>
</dbReference>
<dbReference type="EMBL" id="QOCS01000022">
    <property type="protein sequence ID" value="RHW45092.1"/>
    <property type="molecule type" value="Genomic_DNA"/>
</dbReference>
<sequence>MHLMKKLWITLKAKIHNNAYLLSILIGLFTTVIVLTYVIVNVVWINGEVRGRSMQPNFYNGDRVFAAPNADIHRGDIIIIDPPGSVENKPFIKRVIGLPGDTITSKNDVTYINGHAINEPYLDPYKAKLKSGQLLTPDFSLQKSFGTKKVPRHSYFVLGDNRHQSVDSRVFGFVSHDRVIGVVKMRFWPLNRITFY</sequence>
<dbReference type="Gene3D" id="2.10.109.10">
    <property type="entry name" value="Umud Fragment, subunit A"/>
    <property type="match status" value="1"/>
</dbReference>
<keyword evidence="7" id="KW-0472">Membrane</keyword>